<evidence type="ECO:0000313" key="1">
    <source>
        <dbReference type="EMBL" id="PVU75740.1"/>
    </source>
</evidence>
<evidence type="ECO:0000313" key="2">
    <source>
        <dbReference type="Proteomes" id="UP000245638"/>
    </source>
</evidence>
<dbReference type="Proteomes" id="UP000245638">
    <property type="component" value="Unassembled WGS sequence"/>
</dbReference>
<name>A0A2T9X6P2_9CREN</name>
<dbReference type="OMA" id="WRPYFKG"/>
<reference evidence="1 2" key="1">
    <citation type="journal article" date="2015" name="Appl. Environ. Microbiol.">
        <title>Nanoarchaeota, Their Sulfolobales Host, and Nanoarchaeota Virus Distribution across Yellowstone National Park Hot Springs.</title>
        <authorList>
            <person name="Munson-McGee J.H."/>
            <person name="Field E.K."/>
            <person name="Bateson M."/>
            <person name="Rooney C."/>
            <person name="Stepanauskas R."/>
            <person name="Young M.J."/>
        </authorList>
    </citation>
    <scope>NUCLEOTIDE SEQUENCE [LARGE SCALE GENOMIC DNA]</scope>
    <source>
        <strain evidence="1">SCGC AC-742_N10</strain>
    </source>
</reference>
<accession>A0A2T9X6P2</accession>
<dbReference type="RefSeq" id="WP_013776480.1">
    <property type="nucleotide sequence ID" value="NC_015518.1"/>
</dbReference>
<organism evidence="1 2">
    <name type="scientific">Acidianus hospitalis</name>
    <dbReference type="NCBI Taxonomy" id="563177"/>
    <lineage>
        <taxon>Archaea</taxon>
        <taxon>Thermoproteota</taxon>
        <taxon>Thermoprotei</taxon>
        <taxon>Sulfolobales</taxon>
        <taxon>Sulfolobaceae</taxon>
        <taxon>Acidianus</taxon>
    </lineage>
</organism>
<comment type="caution">
    <text evidence="1">The sequence shown here is derived from an EMBL/GenBank/DDBJ whole genome shotgun (WGS) entry which is preliminary data.</text>
</comment>
<proteinExistence type="predicted"/>
<gene>
    <name evidence="1" type="ORF">DDW13_04540</name>
</gene>
<sequence length="148" mass="17029">MKEKLGKIEVEVKGEIEINGETYKIAEVPSADEYKGFPPSWEFVKNSMLSWKPYFKGKMVEINGQLIPAVGNYLLNMDEEMYELTLRVYQAFKLNKPLIETNISVVVTDQINEVERKIGRALSSEEKTAYYIRYAVELAILRDIGLIN</sequence>
<dbReference type="AlphaFoldDB" id="A0A2T9X6P2"/>
<dbReference type="EMBL" id="QEFD01000133">
    <property type="protein sequence ID" value="PVU75740.1"/>
    <property type="molecule type" value="Genomic_DNA"/>
</dbReference>
<protein>
    <submittedName>
        <fullName evidence="1">Uncharacterized protein</fullName>
    </submittedName>
</protein>